<gene>
    <name evidence="14" type="ORF">BDV25DRAFT_157658</name>
</gene>
<dbReference type="OrthoDB" id="10252502at2759"/>
<dbReference type="GO" id="GO:0005789">
    <property type="term" value="C:endoplasmic reticulum membrane"/>
    <property type="evidence" value="ECO:0007669"/>
    <property type="project" value="UniProtKB-SubCell"/>
</dbReference>
<evidence type="ECO:0000256" key="8">
    <source>
        <dbReference type="ARBA" id="ARBA00022692"/>
    </source>
</evidence>
<feature type="transmembrane region" description="Helical" evidence="12">
    <location>
        <begin position="130"/>
        <end position="153"/>
    </location>
</feature>
<dbReference type="PANTHER" id="PTHR12468:SF2">
    <property type="entry name" value="GPI MANNOSYLTRANSFERASE 2"/>
    <property type="match status" value="1"/>
</dbReference>
<accession>A0A5N6TR54</accession>
<keyword evidence="5 12" id="KW-0337">GPI-anchor biosynthesis</keyword>
<dbReference type="GO" id="GO:0006506">
    <property type="term" value="P:GPI anchor biosynthetic process"/>
    <property type="evidence" value="ECO:0007669"/>
    <property type="project" value="UniProtKB-UniPathway"/>
</dbReference>
<evidence type="ECO:0000256" key="2">
    <source>
        <dbReference type="ARBA" id="ARBA00004687"/>
    </source>
</evidence>
<comment type="function">
    <text evidence="12">Mannosyltransferase involved in glycosylphosphatidylinositol-anchor biosynthesis.</text>
</comment>
<evidence type="ECO:0000256" key="4">
    <source>
        <dbReference type="ARBA" id="ARBA00013795"/>
    </source>
</evidence>
<keyword evidence="8 12" id="KW-0812">Transmembrane</keyword>
<reference evidence="14 15" key="1">
    <citation type="submission" date="2019-04" db="EMBL/GenBank/DDBJ databases">
        <title>Friends and foes A comparative genomics study of 23 Aspergillus species from section Flavi.</title>
        <authorList>
            <consortium name="DOE Joint Genome Institute"/>
            <person name="Kjaerbolling I."/>
            <person name="Vesth T."/>
            <person name="Frisvad J.C."/>
            <person name="Nybo J.L."/>
            <person name="Theobald S."/>
            <person name="Kildgaard S."/>
            <person name="Isbrandt T."/>
            <person name="Kuo A."/>
            <person name="Sato A."/>
            <person name="Lyhne E.K."/>
            <person name="Kogle M.E."/>
            <person name="Wiebenga A."/>
            <person name="Kun R.S."/>
            <person name="Lubbers R.J."/>
            <person name="Makela M.R."/>
            <person name="Barry K."/>
            <person name="Chovatia M."/>
            <person name="Clum A."/>
            <person name="Daum C."/>
            <person name="Haridas S."/>
            <person name="He G."/>
            <person name="LaButti K."/>
            <person name="Lipzen A."/>
            <person name="Mondo S."/>
            <person name="Riley R."/>
            <person name="Salamov A."/>
            <person name="Simmons B.A."/>
            <person name="Magnuson J.K."/>
            <person name="Henrissat B."/>
            <person name="Mortensen U.H."/>
            <person name="Larsen T.O."/>
            <person name="Devries R.P."/>
            <person name="Grigoriev I.V."/>
            <person name="Machida M."/>
            <person name="Baker S.E."/>
            <person name="Andersen M.R."/>
        </authorList>
    </citation>
    <scope>NUCLEOTIDE SEQUENCE [LARGE SCALE GENOMIC DNA]</scope>
    <source>
        <strain evidence="14 15">IBT 18842</strain>
    </source>
</reference>
<feature type="transmembrane region" description="Helical" evidence="12">
    <location>
        <begin position="268"/>
        <end position="292"/>
    </location>
</feature>
<keyword evidence="13" id="KW-0732">Signal</keyword>
<proteinExistence type="inferred from homology"/>
<comment type="caution">
    <text evidence="12">Lacks conserved residue(s) required for the propagation of feature annotation.</text>
</comment>
<organism evidence="14 15">
    <name type="scientific">Aspergillus avenaceus</name>
    <dbReference type="NCBI Taxonomy" id="36643"/>
    <lineage>
        <taxon>Eukaryota</taxon>
        <taxon>Fungi</taxon>
        <taxon>Dikarya</taxon>
        <taxon>Ascomycota</taxon>
        <taxon>Pezizomycotina</taxon>
        <taxon>Eurotiomycetes</taxon>
        <taxon>Eurotiomycetidae</taxon>
        <taxon>Eurotiales</taxon>
        <taxon>Aspergillaceae</taxon>
        <taxon>Aspergillus</taxon>
        <taxon>Aspergillus subgen. Circumdati</taxon>
    </lineage>
</organism>
<dbReference type="PANTHER" id="PTHR12468">
    <property type="entry name" value="GPI MANNOSYLTRANSFERASE 2"/>
    <property type="match status" value="1"/>
</dbReference>
<keyword evidence="15" id="KW-1185">Reference proteome</keyword>
<evidence type="ECO:0000256" key="11">
    <source>
        <dbReference type="ARBA" id="ARBA00023136"/>
    </source>
</evidence>
<feature type="transmembrane region" description="Helical" evidence="12">
    <location>
        <begin position="165"/>
        <end position="185"/>
    </location>
</feature>
<dbReference type="GO" id="GO:0000009">
    <property type="term" value="F:alpha-1,6-mannosyltransferase activity"/>
    <property type="evidence" value="ECO:0007669"/>
    <property type="project" value="InterPro"/>
</dbReference>
<keyword evidence="9 12" id="KW-0256">Endoplasmic reticulum</keyword>
<protein>
    <recommendedName>
        <fullName evidence="4 12">GPI mannosyltransferase 2</fullName>
        <ecNumber evidence="12">2.4.1.-</ecNumber>
    </recommendedName>
</protein>
<comment type="similarity">
    <text evidence="3 12">Belongs to the PIGV family.</text>
</comment>
<evidence type="ECO:0000256" key="3">
    <source>
        <dbReference type="ARBA" id="ARBA00008698"/>
    </source>
</evidence>
<evidence type="ECO:0000256" key="9">
    <source>
        <dbReference type="ARBA" id="ARBA00022824"/>
    </source>
</evidence>
<evidence type="ECO:0000256" key="13">
    <source>
        <dbReference type="SAM" id="SignalP"/>
    </source>
</evidence>
<comment type="pathway">
    <text evidence="2 12">Glycolipid biosynthesis; glycosylphosphatidylinositol-anchor biosynthesis.</text>
</comment>
<keyword evidence="11 12" id="KW-0472">Membrane</keyword>
<evidence type="ECO:0000256" key="12">
    <source>
        <dbReference type="RuleBase" id="RU363112"/>
    </source>
</evidence>
<keyword evidence="7 12" id="KW-0808">Transferase</keyword>
<evidence type="ECO:0000256" key="10">
    <source>
        <dbReference type="ARBA" id="ARBA00022989"/>
    </source>
</evidence>
<name>A0A5N6TR54_ASPAV</name>
<evidence type="ECO:0000256" key="7">
    <source>
        <dbReference type="ARBA" id="ARBA00022679"/>
    </source>
</evidence>
<dbReference type="Proteomes" id="UP000325780">
    <property type="component" value="Unassembled WGS sequence"/>
</dbReference>
<dbReference type="Pfam" id="PF04188">
    <property type="entry name" value="Mannosyl_trans2"/>
    <property type="match status" value="1"/>
</dbReference>
<evidence type="ECO:0000313" key="15">
    <source>
        <dbReference type="Proteomes" id="UP000325780"/>
    </source>
</evidence>
<evidence type="ECO:0000256" key="1">
    <source>
        <dbReference type="ARBA" id="ARBA00004477"/>
    </source>
</evidence>
<dbReference type="GO" id="GO:0004376">
    <property type="term" value="F:GPI mannosyltransferase activity"/>
    <property type="evidence" value="ECO:0007669"/>
    <property type="project" value="InterPro"/>
</dbReference>
<keyword evidence="10 12" id="KW-1133">Transmembrane helix</keyword>
<sequence>MASRLALIHSGLLNPSKPLRSLSLAFGLWKALVFLVVASCPGPGYDTSTGLLPHHSTTAADVSPGNSNHVSLSILLEFVRWDSIYFIHIVENGYVFEQEWAFGYGYTRLLFLLTTSVLPQLKGLDGVTRFALVAIALSHTTHYLSVLALYKLSINIFGHDLKGNLISFLSAALHIVCPAGAFLSAPYGESLFSFLNITGYYLYSSSLLDENAGRRAISHVKLLLAAIIFSIPTTVRSNGILSGALFAYDALLQLWRMSSQGVSGVTLIRLAAIVGGGCLVGLGFIVPQWIAYTEFCMEERSVRPWCGRPIPSIYVWVQAHYWNVGFLRYWTISNLPFFILAAPMLFVLCISSIWALNATKSPDTGTSMLTRLAVPHAILG</sequence>
<feature type="chain" id="PRO_5025028146" description="GPI mannosyltransferase 2" evidence="13">
    <location>
        <begin position="39"/>
        <end position="380"/>
    </location>
</feature>
<evidence type="ECO:0000313" key="14">
    <source>
        <dbReference type="EMBL" id="KAE8148777.1"/>
    </source>
</evidence>
<comment type="subcellular location">
    <subcellularLocation>
        <location evidence="1 12">Endoplasmic reticulum membrane</location>
        <topology evidence="1 12">Multi-pass membrane protein</topology>
    </subcellularLocation>
</comment>
<dbReference type="GO" id="GO:0031501">
    <property type="term" value="C:mannosyltransferase complex"/>
    <property type="evidence" value="ECO:0007669"/>
    <property type="project" value="TreeGrafter"/>
</dbReference>
<dbReference type="InterPro" id="IPR007315">
    <property type="entry name" value="PIG-V/Gpi18"/>
</dbReference>
<dbReference type="EC" id="2.4.1.-" evidence="12"/>
<evidence type="ECO:0000256" key="6">
    <source>
        <dbReference type="ARBA" id="ARBA00022676"/>
    </source>
</evidence>
<dbReference type="EMBL" id="ML742147">
    <property type="protein sequence ID" value="KAE8148777.1"/>
    <property type="molecule type" value="Genomic_DNA"/>
</dbReference>
<feature type="transmembrane region" description="Helical" evidence="12">
    <location>
        <begin position="337"/>
        <end position="356"/>
    </location>
</feature>
<dbReference type="UniPathway" id="UPA00196"/>
<feature type="signal peptide" evidence="13">
    <location>
        <begin position="1"/>
        <end position="38"/>
    </location>
</feature>
<keyword evidence="6 12" id="KW-0328">Glycosyltransferase</keyword>
<dbReference type="AlphaFoldDB" id="A0A5N6TR54"/>
<evidence type="ECO:0000256" key="5">
    <source>
        <dbReference type="ARBA" id="ARBA00022502"/>
    </source>
</evidence>